<dbReference type="Proteomes" id="UP000836841">
    <property type="component" value="Chromosome 7"/>
</dbReference>
<comment type="caution">
    <text evidence="6">Lacks conserved residue(s) required for the propagation of feature annotation.</text>
</comment>
<keyword evidence="11" id="KW-1185">Reference proteome</keyword>
<dbReference type="InterPro" id="IPR028606">
    <property type="entry name" value="Clp1"/>
</dbReference>
<dbReference type="SUPFAM" id="SSF52540">
    <property type="entry name" value="P-loop containing nucleoside triphosphate hydrolases"/>
    <property type="match status" value="1"/>
</dbReference>
<dbReference type="InterPro" id="IPR032319">
    <property type="entry name" value="CLP1_P"/>
</dbReference>
<evidence type="ECO:0000313" key="11">
    <source>
        <dbReference type="Proteomes" id="UP000836841"/>
    </source>
</evidence>
<dbReference type="InterPro" id="IPR045116">
    <property type="entry name" value="Clp1/Grc3"/>
</dbReference>
<dbReference type="InterPro" id="IPR027417">
    <property type="entry name" value="P-loop_NTPase"/>
</dbReference>
<dbReference type="GO" id="GO:0005849">
    <property type="term" value="C:mRNA cleavage factor complex"/>
    <property type="evidence" value="ECO:0007669"/>
    <property type="project" value="InterPro"/>
</dbReference>
<evidence type="ECO:0000259" key="7">
    <source>
        <dbReference type="Pfam" id="PF06807"/>
    </source>
</evidence>
<accession>A0AAU9T9D3</accession>
<dbReference type="GO" id="GO:0051731">
    <property type="term" value="F:polynucleotide 5'-hydroxyl-kinase activity"/>
    <property type="evidence" value="ECO:0007669"/>
    <property type="project" value="InterPro"/>
</dbReference>
<feature type="domain" description="Clp1 C-terminal" evidence="7">
    <location>
        <begin position="344"/>
        <end position="450"/>
    </location>
</feature>
<dbReference type="Gene3D" id="3.40.50.300">
    <property type="entry name" value="P-loop containing nucleotide triphosphate hydrolases"/>
    <property type="match status" value="1"/>
</dbReference>
<comment type="function">
    <text evidence="6">Required for endonucleolytic cleavage during polyadenylation-dependent pre-mRNA 3'-end formation.</text>
</comment>
<dbReference type="FunFam" id="2.40.30.330:FF:000002">
    <property type="entry name" value="Protein CLP1 homolog"/>
    <property type="match status" value="1"/>
</dbReference>
<dbReference type="GO" id="GO:0005524">
    <property type="term" value="F:ATP binding"/>
    <property type="evidence" value="ECO:0007669"/>
    <property type="project" value="UniProtKB-UniRule"/>
</dbReference>
<evidence type="ECO:0000256" key="6">
    <source>
        <dbReference type="HAMAP-Rule" id="MF_03035"/>
    </source>
</evidence>
<proteinExistence type="inferred from homology"/>
<name>A0AAU9T9D3_THLAR</name>
<dbReference type="HAMAP" id="MF_03035">
    <property type="entry name" value="Clp1"/>
    <property type="match status" value="1"/>
</dbReference>
<keyword evidence="5 6" id="KW-0539">Nucleus</keyword>
<feature type="domain" description="Clp1 N-terminal" evidence="8">
    <location>
        <begin position="37"/>
        <end position="127"/>
    </location>
</feature>
<evidence type="ECO:0000256" key="3">
    <source>
        <dbReference type="ARBA" id="ARBA00022741"/>
    </source>
</evidence>
<evidence type="ECO:0000256" key="4">
    <source>
        <dbReference type="ARBA" id="ARBA00022840"/>
    </source>
</evidence>
<evidence type="ECO:0000313" key="10">
    <source>
        <dbReference type="EMBL" id="CAH2079958.1"/>
    </source>
</evidence>
<comment type="subcellular location">
    <subcellularLocation>
        <location evidence="1 6">Nucleus</location>
    </subcellularLocation>
</comment>
<dbReference type="Gene3D" id="2.40.30.330">
    <property type="entry name" value="Pre-mRNA cleavage complex subunit Clp1, C-terminal domain"/>
    <property type="match status" value="1"/>
</dbReference>
<sequence>MPVCDPLETKMSSFSGPSMMNSDAAATEFGHQIRRVTLEKQSEIRIQVHPFSPLKLRVLDGLVEIFGSELPPEVWLTFPPRQQFAVFTWYGATIELDGVTETEETSTETPMVSYLNVHNSLQVQRHRVVSSTSNYVSSQWPRVIIVGDTDSGKSTLAKMLLNWAAKDGFKPTFVDLNIGQSSITIPGTIAATSIKMHVDSVHGFPLDNAIVHYFGHTTPTNNLRLYKALVEKLARELEEVFARSAESRHSGMVIDTMGWTNGPGYELLIHAIRKFNASLVIVLGQETDLVNDLNNSLKFKKNVRILNLDKSTGVFFRGSDYRKTLRNNNIKKYFHGATNDLTAYTKTAKFSDVKVYRIGDFPESRSRSAQRTYNDDALKITSVEIGEHLLNKVLAISYAKEPNQIISSIVAGFVCIKDVDIGKERITYISPSAAEFPSNILVMGTLTWLET</sequence>
<feature type="binding site" evidence="6">
    <location>
        <position position="43"/>
    </location>
    <ligand>
        <name>ATP</name>
        <dbReference type="ChEBI" id="CHEBI:30616"/>
    </ligand>
</feature>
<evidence type="ECO:0000259" key="8">
    <source>
        <dbReference type="Pfam" id="PF16573"/>
    </source>
</evidence>
<dbReference type="InterPro" id="IPR038238">
    <property type="entry name" value="Clp1_C_sf"/>
</dbReference>
<evidence type="ECO:0000256" key="1">
    <source>
        <dbReference type="ARBA" id="ARBA00004123"/>
    </source>
</evidence>
<dbReference type="EMBL" id="OU466863">
    <property type="protein sequence ID" value="CAH2079958.1"/>
    <property type="molecule type" value="Genomic_DNA"/>
</dbReference>
<evidence type="ECO:0000259" key="9">
    <source>
        <dbReference type="Pfam" id="PF16575"/>
    </source>
</evidence>
<dbReference type="AlphaFoldDB" id="A0AAU9T9D3"/>
<dbReference type="InterPro" id="IPR032324">
    <property type="entry name" value="Clp1_N"/>
</dbReference>
<dbReference type="PANTHER" id="PTHR12755:SF19">
    <property type="entry name" value="PROTEIN CLP1 HOMOLOG 5"/>
    <property type="match status" value="1"/>
</dbReference>
<keyword evidence="3 6" id="KW-0547">Nucleotide-binding</keyword>
<gene>
    <name evidence="10" type="ORF">TAV2_LOCUS25461</name>
</gene>
<dbReference type="InterPro" id="IPR038239">
    <property type="entry name" value="Clp1_N_sf"/>
</dbReference>
<dbReference type="Pfam" id="PF16575">
    <property type="entry name" value="CLP1_P"/>
    <property type="match status" value="1"/>
</dbReference>
<reference evidence="10 11" key="1">
    <citation type="submission" date="2022-03" db="EMBL/GenBank/DDBJ databases">
        <authorList>
            <person name="Nunn A."/>
            <person name="Chopra R."/>
            <person name="Nunn A."/>
            <person name="Contreras Garrido A."/>
        </authorList>
    </citation>
    <scope>NUCLEOTIDE SEQUENCE [LARGE SCALE GENOMIC DNA]</scope>
</reference>
<protein>
    <recommendedName>
        <fullName evidence="6">Protein CLP1 homolog</fullName>
    </recommendedName>
</protein>
<dbReference type="InterPro" id="IPR010655">
    <property type="entry name" value="Clp1_C"/>
</dbReference>
<evidence type="ECO:0000256" key="2">
    <source>
        <dbReference type="ARBA" id="ARBA00022664"/>
    </source>
</evidence>
<feature type="binding site" evidence="6">
    <location>
        <begin position="150"/>
        <end position="155"/>
    </location>
    <ligand>
        <name>ATP</name>
        <dbReference type="ChEBI" id="CHEBI:30616"/>
    </ligand>
</feature>
<evidence type="ECO:0000256" key="5">
    <source>
        <dbReference type="ARBA" id="ARBA00023242"/>
    </source>
</evidence>
<feature type="domain" description="Clp1 P-loop" evidence="9">
    <location>
        <begin position="147"/>
        <end position="336"/>
    </location>
</feature>
<organism evidence="10 11">
    <name type="scientific">Thlaspi arvense</name>
    <name type="common">Field penny-cress</name>
    <dbReference type="NCBI Taxonomy" id="13288"/>
    <lineage>
        <taxon>Eukaryota</taxon>
        <taxon>Viridiplantae</taxon>
        <taxon>Streptophyta</taxon>
        <taxon>Embryophyta</taxon>
        <taxon>Tracheophyta</taxon>
        <taxon>Spermatophyta</taxon>
        <taxon>Magnoliopsida</taxon>
        <taxon>eudicotyledons</taxon>
        <taxon>Gunneridae</taxon>
        <taxon>Pentapetalae</taxon>
        <taxon>rosids</taxon>
        <taxon>malvids</taxon>
        <taxon>Brassicales</taxon>
        <taxon>Brassicaceae</taxon>
        <taxon>Thlaspideae</taxon>
        <taxon>Thlaspi</taxon>
    </lineage>
</organism>
<comment type="similarity">
    <text evidence="6">Belongs to the Clp1 family. Clp1 subfamily.</text>
</comment>
<keyword evidence="2 6" id="KW-0507">mRNA processing</keyword>
<dbReference type="Gene3D" id="2.60.120.1030">
    <property type="entry name" value="Clp1, DNA binding domain"/>
    <property type="match status" value="1"/>
</dbReference>
<dbReference type="FunFam" id="2.60.120.1030:FF:000001">
    <property type="entry name" value="Protein CLP1 homolog 5"/>
    <property type="match status" value="1"/>
</dbReference>
<dbReference type="GO" id="GO:0031124">
    <property type="term" value="P:mRNA 3'-end processing"/>
    <property type="evidence" value="ECO:0007669"/>
    <property type="project" value="UniProtKB-UniRule"/>
</dbReference>
<dbReference type="GO" id="GO:0006388">
    <property type="term" value="P:tRNA splicing, via endonucleolytic cleavage and ligation"/>
    <property type="evidence" value="ECO:0007669"/>
    <property type="project" value="TreeGrafter"/>
</dbReference>
<dbReference type="Pfam" id="PF06807">
    <property type="entry name" value="Clp1"/>
    <property type="match status" value="1"/>
</dbReference>
<dbReference type="PANTHER" id="PTHR12755">
    <property type="entry name" value="CLEAVAGE/POLYADENYLATION FACTOR IA SUBUNIT CLP1P"/>
    <property type="match status" value="1"/>
</dbReference>
<dbReference type="Pfam" id="PF16573">
    <property type="entry name" value="CLP1_N"/>
    <property type="match status" value="1"/>
</dbReference>
<keyword evidence="4 6" id="KW-0067">ATP-binding</keyword>